<gene>
    <name evidence="1" type="ORF">DWZ89_14180</name>
</gene>
<proteinExistence type="predicted"/>
<dbReference type="EMBL" id="QVEQ01000031">
    <property type="protein sequence ID" value="RGB66340.1"/>
    <property type="molecule type" value="Genomic_DNA"/>
</dbReference>
<accession>A0A3E2SW54</accession>
<dbReference type="AlphaFoldDB" id="A0A3E2SW54"/>
<protein>
    <submittedName>
        <fullName evidence="1">Uncharacterized protein</fullName>
    </submittedName>
</protein>
<sequence length="116" mass="13368">MLSAENLLELLQVLPDDKRKKLLLNSKLKKYSIDGYRTLKNVPIKVLSTYAAKSSLFCQIFLDLIIDEYNNLTTKDSQTFAVDEYPGILAYYFKYGMDIAPIKIRYEALQRCTKGT</sequence>
<reference evidence="1 2" key="1">
    <citation type="submission" date="2018-08" db="EMBL/GenBank/DDBJ databases">
        <title>A genome reference for cultivated species of the human gut microbiota.</title>
        <authorList>
            <person name="Zou Y."/>
            <person name="Xue W."/>
            <person name="Luo G."/>
        </authorList>
    </citation>
    <scope>NUCLEOTIDE SEQUENCE [LARGE SCALE GENOMIC DNA]</scope>
    <source>
        <strain evidence="1 2">AF36-11AT</strain>
    </source>
</reference>
<dbReference type="RefSeq" id="WP_117506369.1">
    <property type="nucleotide sequence ID" value="NZ_QVEQ01000031.1"/>
</dbReference>
<organism evidence="1 2">
    <name type="scientific">Faecalibacterium prausnitzii</name>
    <dbReference type="NCBI Taxonomy" id="853"/>
    <lineage>
        <taxon>Bacteria</taxon>
        <taxon>Bacillati</taxon>
        <taxon>Bacillota</taxon>
        <taxon>Clostridia</taxon>
        <taxon>Eubacteriales</taxon>
        <taxon>Oscillospiraceae</taxon>
        <taxon>Faecalibacterium</taxon>
    </lineage>
</organism>
<evidence type="ECO:0000313" key="2">
    <source>
        <dbReference type="Proteomes" id="UP000261140"/>
    </source>
</evidence>
<comment type="caution">
    <text evidence="1">The sequence shown here is derived from an EMBL/GenBank/DDBJ whole genome shotgun (WGS) entry which is preliminary data.</text>
</comment>
<name>A0A3E2SW54_9FIRM</name>
<dbReference type="Proteomes" id="UP000261140">
    <property type="component" value="Unassembled WGS sequence"/>
</dbReference>
<evidence type="ECO:0000313" key="1">
    <source>
        <dbReference type="EMBL" id="RGB66340.1"/>
    </source>
</evidence>